<feature type="domain" description="Luciferase-like" evidence="1">
    <location>
        <begin position="12"/>
        <end position="187"/>
    </location>
</feature>
<organism evidence="2 3">
    <name type="scientific">Nocardia panacis</name>
    <dbReference type="NCBI Taxonomy" id="2340916"/>
    <lineage>
        <taxon>Bacteria</taxon>
        <taxon>Bacillati</taxon>
        <taxon>Actinomycetota</taxon>
        <taxon>Actinomycetes</taxon>
        <taxon>Mycobacteriales</taxon>
        <taxon>Nocardiaceae</taxon>
        <taxon>Nocardia</taxon>
    </lineage>
</organism>
<dbReference type="InterPro" id="IPR050564">
    <property type="entry name" value="F420-G6PD/mer"/>
</dbReference>
<accession>A0A3A4KE51</accession>
<keyword evidence="3" id="KW-1185">Reference proteome</keyword>
<dbReference type="Pfam" id="PF00296">
    <property type="entry name" value="Bac_luciferase"/>
    <property type="match status" value="1"/>
</dbReference>
<dbReference type="Gene3D" id="3.20.20.30">
    <property type="entry name" value="Luciferase-like domain"/>
    <property type="match status" value="2"/>
</dbReference>
<evidence type="ECO:0000313" key="3">
    <source>
        <dbReference type="Proteomes" id="UP000266677"/>
    </source>
</evidence>
<dbReference type="InterPro" id="IPR011251">
    <property type="entry name" value="Luciferase-like_dom"/>
</dbReference>
<dbReference type="AlphaFoldDB" id="A0A3A4KE51"/>
<gene>
    <name evidence="2" type="ORF">D5S18_25225</name>
</gene>
<protein>
    <submittedName>
        <fullName evidence="2">LLM class flavin-dependent oxidoreductase</fullName>
    </submittedName>
</protein>
<dbReference type="Proteomes" id="UP000266677">
    <property type="component" value="Unassembled WGS sequence"/>
</dbReference>
<dbReference type="EMBL" id="QZFU01000035">
    <property type="protein sequence ID" value="RJO71284.1"/>
    <property type="molecule type" value="Genomic_DNA"/>
</dbReference>
<sequence>MQFGLIATPRSGAQWTDLAQQAERDGYRTLLLPDTLHIASPFPTLAAAAGVTATLRLRPHVLAAPLRTATATVREVAALQLLSAGRFELGIGIGRPDAAGEAEKLGRPWGSAAERRAHLLATVAAVRAGVDPAPPVVIAASGPRMLAAAATVADRIILAAGPLTTESELAEMVRVVRDNTDRDIRFGHQLVGLGDQVPTWIARQFGHTADELRAAGAAGFLDPDPGSAAAALAARRDALGIDEVLVPEDLAAAFAPVRALLD</sequence>
<dbReference type="PANTHER" id="PTHR43244">
    <property type="match status" value="1"/>
</dbReference>
<dbReference type="SUPFAM" id="SSF51679">
    <property type="entry name" value="Bacterial luciferase-like"/>
    <property type="match status" value="1"/>
</dbReference>
<reference evidence="2 3" key="1">
    <citation type="submission" date="2018-09" db="EMBL/GenBank/DDBJ databases">
        <title>YIM PH21274 draft genome.</title>
        <authorList>
            <person name="Miao C."/>
        </authorList>
    </citation>
    <scope>NUCLEOTIDE SEQUENCE [LARGE SCALE GENOMIC DNA]</scope>
    <source>
        <strain evidence="2 3">YIM PH 21724</strain>
    </source>
</reference>
<evidence type="ECO:0000259" key="1">
    <source>
        <dbReference type="Pfam" id="PF00296"/>
    </source>
</evidence>
<name>A0A3A4KE51_9NOCA</name>
<proteinExistence type="predicted"/>
<dbReference type="InterPro" id="IPR036661">
    <property type="entry name" value="Luciferase-like_sf"/>
</dbReference>
<comment type="caution">
    <text evidence="2">The sequence shown here is derived from an EMBL/GenBank/DDBJ whole genome shotgun (WGS) entry which is preliminary data.</text>
</comment>
<dbReference type="PANTHER" id="PTHR43244:SF2">
    <property type="entry name" value="CONSERVED HYPOTHETICAL ALANINE AND PROLINE-RICH PROTEIN"/>
    <property type="match status" value="1"/>
</dbReference>
<evidence type="ECO:0000313" key="2">
    <source>
        <dbReference type="EMBL" id="RJO71284.1"/>
    </source>
</evidence>
<dbReference type="GO" id="GO:0016705">
    <property type="term" value="F:oxidoreductase activity, acting on paired donors, with incorporation or reduction of molecular oxygen"/>
    <property type="evidence" value="ECO:0007669"/>
    <property type="project" value="InterPro"/>
</dbReference>
<dbReference type="OrthoDB" id="5241778at2"/>